<sequence length="82" mass="8658">MAPRGAGPLRRRYRPGRPVGCSWGVPRCPRQPAGNWPYPPTFAAPAVAAKPGSAPGWPESVPAASSRSAPSAWPPCRSWPCP</sequence>
<dbReference type="EMBL" id="JBOK01000004">
    <property type="protein sequence ID" value="EXU81098.1"/>
    <property type="molecule type" value="Genomic_DNA"/>
</dbReference>
<comment type="caution">
    <text evidence="2">The sequence shown here is derived from an EMBL/GenBank/DDBJ whole genome shotgun (WGS) entry which is preliminary data.</text>
</comment>
<evidence type="ECO:0000313" key="2">
    <source>
        <dbReference type="EMBL" id="EXU81098.1"/>
    </source>
</evidence>
<gene>
    <name evidence="2" type="ORF">AX13_13335</name>
</gene>
<dbReference type="AlphaFoldDB" id="A0A014NNR5"/>
<reference evidence="2 3" key="1">
    <citation type="submission" date="2014-01" db="EMBL/GenBank/DDBJ databases">
        <title>Interspecies Systems Biology Uncovers Metabolites Affecting C. elegans Gene Expression and Life History Traits.</title>
        <authorList>
            <person name="Watson E."/>
            <person name="Macneil L.T."/>
            <person name="Ritter A.D."/>
            <person name="Yilmaz L.S."/>
            <person name="Rosebrock A.P."/>
            <person name="Caudy A.A."/>
            <person name="Walhout A.J."/>
        </authorList>
    </citation>
    <scope>NUCLEOTIDE SEQUENCE [LARGE SCALE GENOMIC DNA]</scope>
    <source>
        <strain evidence="2 3">DA1877</strain>
    </source>
</reference>
<name>A0A014NNR5_9BURK</name>
<protein>
    <submittedName>
        <fullName evidence="2">Protein ninD</fullName>
    </submittedName>
</protein>
<proteinExistence type="predicted"/>
<feature type="compositionally biased region" description="Low complexity" evidence="1">
    <location>
        <begin position="62"/>
        <end position="82"/>
    </location>
</feature>
<feature type="region of interest" description="Disordered" evidence="1">
    <location>
        <begin position="50"/>
        <end position="82"/>
    </location>
</feature>
<evidence type="ECO:0000313" key="3">
    <source>
        <dbReference type="Proteomes" id="UP000020766"/>
    </source>
</evidence>
<organism evidence="2 3">
    <name type="scientific">Comamonas aquatica DA1877</name>
    <dbReference type="NCBI Taxonomy" id="1457173"/>
    <lineage>
        <taxon>Bacteria</taxon>
        <taxon>Pseudomonadati</taxon>
        <taxon>Pseudomonadota</taxon>
        <taxon>Betaproteobacteria</taxon>
        <taxon>Burkholderiales</taxon>
        <taxon>Comamonadaceae</taxon>
        <taxon>Comamonas</taxon>
    </lineage>
</organism>
<keyword evidence="3" id="KW-1185">Reference proteome</keyword>
<evidence type="ECO:0000256" key="1">
    <source>
        <dbReference type="SAM" id="MobiDB-lite"/>
    </source>
</evidence>
<accession>A0A014NNR5</accession>
<dbReference type="Proteomes" id="UP000020766">
    <property type="component" value="Unassembled WGS sequence"/>
</dbReference>